<organism evidence="2 3">
    <name type="scientific">Pseudonocardia bannensis</name>
    <dbReference type="NCBI Taxonomy" id="630973"/>
    <lineage>
        <taxon>Bacteria</taxon>
        <taxon>Bacillati</taxon>
        <taxon>Actinomycetota</taxon>
        <taxon>Actinomycetes</taxon>
        <taxon>Pseudonocardiales</taxon>
        <taxon>Pseudonocardiaceae</taxon>
        <taxon>Pseudonocardia</taxon>
    </lineage>
</organism>
<dbReference type="EMBL" id="JAAXKZ010000098">
    <property type="protein sequence ID" value="NMH94164.1"/>
    <property type="molecule type" value="Genomic_DNA"/>
</dbReference>
<sequence length="191" mass="20915">MTADRRDLSNLTAPTPRAAGLTLPPRRTTPAAPLRAPDSEPEREPDSEPEVVEAVVAAPVRESTERPKPRKAKPPVPGGRKRPYPVYLPGPLADRLKEAAGVTSYAEWVLTAYRRVHTRLADVFGPPPAADDSGLPPRPRSPRRHVEKPTAIQLRLTEQEIDVLERKRAELGGPSKSEFITAVVELQLDGP</sequence>
<proteinExistence type="predicted"/>
<dbReference type="RefSeq" id="WP_169414855.1">
    <property type="nucleotide sequence ID" value="NZ_JAAXKZ010000098.1"/>
</dbReference>
<comment type="caution">
    <text evidence="2">The sequence shown here is derived from an EMBL/GenBank/DDBJ whole genome shotgun (WGS) entry which is preliminary data.</text>
</comment>
<evidence type="ECO:0000313" key="3">
    <source>
        <dbReference type="Proteomes" id="UP000586918"/>
    </source>
</evidence>
<feature type="compositionally biased region" description="Basic residues" evidence="1">
    <location>
        <begin position="68"/>
        <end position="83"/>
    </location>
</feature>
<feature type="region of interest" description="Disordered" evidence="1">
    <location>
        <begin position="124"/>
        <end position="148"/>
    </location>
</feature>
<evidence type="ECO:0000313" key="2">
    <source>
        <dbReference type="EMBL" id="NMH94164.1"/>
    </source>
</evidence>
<reference evidence="2 3" key="1">
    <citation type="submission" date="2020-04" db="EMBL/GenBank/DDBJ databases">
        <authorList>
            <person name="Klaysubun C."/>
            <person name="Duangmal K."/>
            <person name="Lipun K."/>
        </authorList>
    </citation>
    <scope>NUCLEOTIDE SEQUENCE [LARGE SCALE GENOMIC DNA]</scope>
    <source>
        <strain evidence="2 3">DSM 45300</strain>
    </source>
</reference>
<name>A0A848DP95_9PSEU</name>
<accession>A0A848DP95</accession>
<keyword evidence="3" id="KW-1185">Reference proteome</keyword>
<feature type="region of interest" description="Disordered" evidence="1">
    <location>
        <begin position="1"/>
        <end position="85"/>
    </location>
</feature>
<feature type="compositionally biased region" description="Basic and acidic residues" evidence="1">
    <location>
        <begin position="37"/>
        <end position="46"/>
    </location>
</feature>
<protein>
    <submittedName>
        <fullName evidence="2">Uncharacterized protein</fullName>
    </submittedName>
</protein>
<gene>
    <name evidence="2" type="ORF">HF519_21810</name>
</gene>
<evidence type="ECO:0000256" key="1">
    <source>
        <dbReference type="SAM" id="MobiDB-lite"/>
    </source>
</evidence>
<dbReference type="Proteomes" id="UP000586918">
    <property type="component" value="Unassembled WGS sequence"/>
</dbReference>
<feature type="compositionally biased region" description="Low complexity" evidence="1">
    <location>
        <begin position="21"/>
        <end position="36"/>
    </location>
</feature>
<dbReference type="AlphaFoldDB" id="A0A848DP95"/>